<dbReference type="SUPFAM" id="SSF48498">
    <property type="entry name" value="Tetracyclin repressor-like, C-terminal domain"/>
    <property type="match status" value="1"/>
</dbReference>
<keyword evidence="1 2" id="KW-0238">DNA-binding</keyword>
<evidence type="ECO:0000256" key="2">
    <source>
        <dbReference type="PROSITE-ProRule" id="PRU00335"/>
    </source>
</evidence>
<dbReference type="EMBL" id="JABUKG010000010">
    <property type="protein sequence ID" value="MBY6321419.1"/>
    <property type="molecule type" value="Genomic_DNA"/>
</dbReference>
<dbReference type="InterPro" id="IPR001647">
    <property type="entry name" value="HTH_TetR"/>
</dbReference>
<sequence>MALEPPLPLTNPRAARTRRSLYDAAARLFVEQGYEDTTMAEIAAAAGTSRRTAFNHFPNKGDIPMVWVRQMADRALGEIADAPRGDVVDRIHGYFRVISRSVEAEPELSRQMMLGWTAALGPALYESQLLADVTPLLHQAQDDGQIPRDVDIAVAARALSDVLQGAVFRWVREPGTDLGDRVDSAIALVLRAVAAQTPGS</sequence>
<proteinExistence type="predicted"/>
<name>A0ABS7NTS0_9NOCA</name>
<organism evidence="4 5">
    <name type="scientific">Rhodococcoides kroppenstedtii</name>
    <dbReference type="NCBI Taxonomy" id="293050"/>
    <lineage>
        <taxon>Bacteria</taxon>
        <taxon>Bacillati</taxon>
        <taxon>Actinomycetota</taxon>
        <taxon>Actinomycetes</taxon>
        <taxon>Mycobacteriales</taxon>
        <taxon>Nocardiaceae</taxon>
        <taxon>Rhodococcoides</taxon>
    </lineage>
</organism>
<reference evidence="4 5" key="1">
    <citation type="submission" date="2020-06" db="EMBL/GenBank/DDBJ databases">
        <title>Taxonomy, biology and ecology of Rhodococcus bacteria occurring in California pistachio and other woody hosts as revealed by genome sequence analyses.</title>
        <authorList>
            <person name="Gai Y."/>
            <person name="Riely B."/>
        </authorList>
    </citation>
    <scope>NUCLEOTIDE SEQUENCE [LARGE SCALE GENOMIC DNA]</scope>
    <source>
        <strain evidence="4 5">BP-284</strain>
    </source>
</reference>
<dbReference type="InterPro" id="IPR009057">
    <property type="entry name" value="Homeodomain-like_sf"/>
</dbReference>
<evidence type="ECO:0000256" key="1">
    <source>
        <dbReference type="ARBA" id="ARBA00023125"/>
    </source>
</evidence>
<dbReference type="InterPro" id="IPR036271">
    <property type="entry name" value="Tet_transcr_reg_TetR-rel_C_sf"/>
</dbReference>
<dbReference type="Proteomes" id="UP001520140">
    <property type="component" value="Unassembled WGS sequence"/>
</dbReference>
<dbReference type="SUPFAM" id="SSF46689">
    <property type="entry name" value="Homeodomain-like"/>
    <property type="match status" value="1"/>
</dbReference>
<dbReference type="PRINTS" id="PR00455">
    <property type="entry name" value="HTHTETR"/>
</dbReference>
<dbReference type="InterPro" id="IPR050109">
    <property type="entry name" value="HTH-type_TetR-like_transc_reg"/>
</dbReference>
<dbReference type="Pfam" id="PF00440">
    <property type="entry name" value="TetR_N"/>
    <property type="match status" value="1"/>
</dbReference>
<accession>A0ABS7NTS0</accession>
<dbReference type="PROSITE" id="PS50977">
    <property type="entry name" value="HTH_TETR_2"/>
    <property type="match status" value="1"/>
</dbReference>
<keyword evidence="5" id="KW-1185">Reference proteome</keyword>
<evidence type="ECO:0000259" key="3">
    <source>
        <dbReference type="PROSITE" id="PS50977"/>
    </source>
</evidence>
<feature type="DNA-binding region" description="H-T-H motif" evidence="2">
    <location>
        <begin position="38"/>
        <end position="57"/>
    </location>
</feature>
<dbReference type="PANTHER" id="PTHR30055:SF146">
    <property type="entry name" value="HTH-TYPE TRANSCRIPTIONAL DUAL REGULATOR CECR"/>
    <property type="match status" value="1"/>
</dbReference>
<dbReference type="PANTHER" id="PTHR30055">
    <property type="entry name" value="HTH-TYPE TRANSCRIPTIONAL REGULATOR RUTR"/>
    <property type="match status" value="1"/>
</dbReference>
<evidence type="ECO:0000313" key="4">
    <source>
        <dbReference type="EMBL" id="MBY6321419.1"/>
    </source>
</evidence>
<feature type="domain" description="HTH tetR-type" evidence="3">
    <location>
        <begin position="15"/>
        <end position="75"/>
    </location>
</feature>
<dbReference type="RefSeq" id="WP_068103236.1">
    <property type="nucleotide sequence ID" value="NZ_JABUKE010000012.1"/>
</dbReference>
<evidence type="ECO:0000313" key="5">
    <source>
        <dbReference type="Proteomes" id="UP001520140"/>
    </source>
</evidence>
<protein>
    <submittedName>
        <fullName evidence="4">TetR/AcrR family transcriptional regulator</fullName>
    </submittedName>
</protein>
<comment type="caution">
    <text evidence="4">The sequence shown here is derived from an EMBL/GenBank/DDBJ whole genome shotgun (WGS) entry which is preliminary data.</text>
</comment>
<gene>
    <name evidence="4" type="ORF">HQ605_11340</name>
</gene>
<dbReference type="PROSITE" id="PS50890">
    <property type="entry name" value="PUA"/>
    <property type="match status" value="1"/>
</dbReference>
<dbReference type="Gene3D" id="1.10.357.10">
    <property type="entry name" value="Tetracycline Repressor, domain 2"/>
    <property type="match status" value="1"/>
</dbReference>